<name>A0A1M2V4N7_TRAPU</name>
<dbReference type="EMBL" id="MNAD01001662">
    <property type="protein sequence ID" value="OJT02575.1"/>
    <property type="molecule type" value="Genomic_DNA"/>
</dbReference>
<protein>
    <submittedName>
        <fullName evidence="1">Uncharacterized protein</fullName>
    </submittedName>
</protein>
<reference evidence="1 2" key="1">
    <citation type="submission" date="2016-10" db="EMBL/GenBank/DDBJ databases">
        <title>Genome sequence of the basidiomycete white-rot fungus Trametes pubescens.</title>
        <authorList>
            <person name="Makela M.R."/>
            <person name="Granchi Z."/>
            <person name="Peng M."/>
            <person name="De Vries R.P."/>
            <person name="Grigoriev I."/>
            <person name="Riley R."/>
            <person name="Hilden K."/>
        </authorList>
    </citation>
    <scope>NUCLEOTIDE SEQUENCE [LARGE SCALE GENOMIC DNA]</scope>
    <source>
        <strain evidence="1 2">FBCC735</strain>
    </source>
</reference>
<sequence>MLLEAYTVTLHHDAPSAATVCLMGFSSAHTLQYFQDLYASVRAHFGSQAGAIDGPLGWDNAHQPL</sequence>
<accession>A0A1M2V4N7</accession>
<gene>
    <name evidence="1" type="ORF">TRAPUB_6897</name>
</gene>
<evidence type="ECO:0000313" key="1">
    <source>
        <dbReference type="EMBL" id="OJT02575.1"/>
    </source>
</evidence>
<dbReference type="AlphaFoldDB" id="A0A1M2V4N7"/>
<proteinExistence type="predicted"/>
<keyword evidence="2" id="KW-1185">Reference proteome</keyword>
<dbReference type="Proteomes" id="UP000184267">
    <property type="component" value="Unassembled WGS sequence"/>
</dbReference>
<comment type="caution">
    <text evidence="1">The sequence shown here is derived from an EMBL/GenBank/DDBJ whole genome shotgun (WGS) entry which is preliminary data.</text>
</comment>
<evidence type="ECO:0000313" key="2">
    <source>
        <dbReference type="Proteomes" id="UP000184267"/>
    </source>
</evidence>
<organism evidence="1 2">
    <name type="scientific">Trametes pubescens</name>
    <name type="common">White-rot fungus</name>
    <dbReference type="NCBI Taxonomy" id="154538"/>
    <lineage>
        <taxon>Eukaryota</taxon>
        <taxon>Fungi</taxon>
        <taxon>Dikarya</taxon>
        <taxon>Basidiomycota</taxon>
        <taxon>Agaricomycotina</taxon>
        <taxon>Agaricomycetes</taxon>
        <taxon>Polyporales</taxon>
        <taxon>Polyporaceae</taxon>
        <taxon>Trametes</taxon>
    </lineage>
</organism>